<dbReference type="SUPFAM" id="SSF52540">
    <property type="entry name" value="P-loop containing nucleoside triphosphate hydrolases"/>
    <property type="match status" value="1"/>
</dbReference>
<gene>
    <name evidence="5" type="ORF">MDCFG202_LOCUS462609</name>
</gene>
<dbReference type="InterPro" id="IPR007111">
    <property type="entry name" value="NACHT_NTPase"/>
</dbReference>
<feature type="repeat" description="ANK" evidence="3">
    <location>
        <begin position="611"/>
        <end position="643"/>
    </location>
</feature>
<feature type="repeat" description="ANK" evidence="3">
    <location>
        <begin position="1232"/>
        <end position="1264"/>
    </location>
</feature>
<evidence type="ECO:0000313" key="6">
    <source>
        <dbReference type="Proteomes" id="UP000746612"/>
    </source>
</evidence>
<dbReference type="PROSITE" id="PS50297">
    <property type="entry name" value="ANK_REP_REGION"/>
    <property type="match status" value="6"/>
</dbReference>
<dbReference type="InterPro" id="IPR002110">
    <property type="entry name" value="Ankyrin_rpt"/>
</dbReference>
<dbReference type="InterPro" id="IPR051165">
    <property type="entry name" value="Multifunctional_ANK_Repeat"/>
</dbReference>
<dbReference type="InterPro" id="IPR056884">
    <property type="entry name" value="NPHP3-like_N"/>
</dbReference>
<feature type="repeat" description="ANK" evidence="3">
    <location>
        <begin position="582"/>
        <end position="610"/>
    </location>
</feature>
<proteinExistence type="predicted"/>
<dbReference type="PANTHER" id="PTHR24123">
    <property type="entry name" value="ANKYRIN REPEAT-CONTAINING"/>
    <property type="match status" value="1"/>
</dbReference>
<dbReference type="EMBL" id="CAJPIJ010000165">
    <property type="protein sequence ID" value="CAG2000483.1"/>
    <property type="molecule type" value="Genomic_DNA"/>
</dbReference>
<evidence type="ECO:0000256" key="2">
    <source>
        <dbReference type="ARBA" id="ARBA00023043"/>
    </source>
</evidence>
<keyword evidence="2 3" id="KW-0040">ANK repeat</keyword>
<evidence type="ECO:0000256" key="1">
    <source>
        <dbReference type="ARBA" id="ARBA00022737"/>
    </source>
</evidence>
<dbReference type="SMART" id="SM00248">
    <property type="entry name" value="ANK"/>
    <property type="match status" value="20"/>
</dbReference>
<reference evidence="5" key="1">
    <citation type="submission" date="2021-03" db="EMBL/GenBank/DDBJ databases">
        <authorList>
            <person name="Alouane T."/>
            <person name="Langin T."/>
            <person name="Bonhomme L."/>
        </authorList>
    </citation>
    <scope>NUCLEOTIDE SEQUENCE</scope>
    <source>
        <strain evidence="5">MDC_Fg202</strain>
    </source>
</reference>
<dbReference type="Pfam" id="PF24883">
    <property type="entry name" value="NPHP3_N"/>
    <property type="match status" value="1"/>
</dbReference>
<feature type="domain" description="NACHT" evidence="4">
    <location>
        <begin position="87"/>
        <end position="230"/>
    </location>
</feature>
<dbReference type="Gene3D" id="1.25.40.20">
    <property type="entry name" value="Ankyrin repeat-containing domain"/>
    <property type="match status" value="8"/>
</dbReference>
<dbReference type="Pfam" id="PF13857">
    <property type="entry name" value="Ank_5"/>
    <property type="match status" value="1"/>
</dbReference>
<dbReference type="InterPro" id="IPR036770">
    <property type="entry name" value="Ankyrin_rpt-contain_sf"/>
</dbReference>
<keyword evidence="1" id="KW-0677">Repeat</keyword>
<protein>
    <recommendedName>
        <fullName evidence="4">NACHT domain-containing protein</fullName>
    </recommendedName>
</protein>
<dbReference type="PROSITE" id="PS50837">
    <property type="entry name" value="NACHT"/>
    <property type="match status" value="1"/>
</dbReference>
<dbReference type="Gene3D" id="3.40.50.300">
    <property type="entry name" value="P-loop containing nucleotide triphosphate hydrolases"/>
    <property type="match status" value="1"/>
</dbReference>
<accession>A0A9N8RKZ4</accession>
<organism evidence="5 6">
    <name type="scientific">Gibberella zeae</name>
    <name type="common">Wheat head blight fungus</name>
    <name type="synonym">Fusarium graminearum</name>
    <dbReference type="NCBI Taxonomy" id="5518"/>
    <lineage>
        <taxon>Eukaryota</taxon>
        <taxon>Fungi</taxon>
        <taxon>Dikarya</taxon>
        <taxon>Ascomycota</taxon>
        <taxon>Pezizomycotina</taxon>
        <taxon>Sordariomycetes</taxon>
        <taxon>Hypocreomycetidae</taxon>
        <taxon>Hypocreales</taxon>
        <taxon>Nectriaceae</taxon>
        <taxon>Fusarium</taxon>
    </lineage>
</organism>
<feature type="repeat" description="ANK" evidence="3">
    <location>
        <begin position="923"/>
        <end position="961"/>
    </location>
</feature>
<feature type="repeat" description="ANK" evidence="3">
    <location>
        <begin position="1770"/>
        <end position="1802"/>
    </location>
</feature>
<comment type="caution">
    <text evidence="5">The sequence shown here is derived from an EMBL/GenBank/DDBJ whole genome shotgun (WGS) entry which is preliminary data.</text>
</comment>
<feature type="repeat" description="ANK" evidence="3">
    <location>
        <begin position="728"/>
        <end position="760"/>
    </location>
</feature>
<dbReference type="Proteomes" id="UP000746612">
    <property type="component" value="Unassembled WGS sequence"/>
</dbReference>
<dbReference type="SUPFAM" id="SSF48403">
    <property type="entry name" value="Ankyrin repeat"/>
    <property type="match status" value="4"/>
</dbReference>
<dbReference type="Pfam" id="PF12796">
    <property type="entry name" value="Ank_2"/>
    <property type="match status" value="3"/>
</dbReference>
<dbReference type="PANTHER" id="PTHR24123:SF33">
    <property type="entry name" value="PROTEIN HOS4"/>
    <property type="match status" value="1"/>
</dbReference>
<sequence>MLLDELDAPLDDVVVVDQLHIADYNEANILPQEKTTLKRLLKWLNPTKYEGDGSELKKHATSHLQGTSQWLIDSPIFEQWHRGNSHGILWIRGVPGTGKSVLAAKLIAHLASEDVPVLYFFFRYTIQSNHRPEAALRDWIAQVLPFSPPLQLALKNLTSGDINVGSVENLTMPELWHLLRLALRSIGKTYCVVDALDEMDHEFMEHFLQVLDQLGNIHPDRVKLIITSRPIATIEKVVRNLRLLDIRLGKDKVDPDILKYLHHRLDQMSLTLEIRDTIVHEVLKKPDGLFLYAKLAMDTISRIETITVETMQEAFDSTPVDLSVMYRNLLQEYMGRTDLPEGLCILVLQLVTHATRPLRLLEIADCIKVTRPQFGQDIGILKSLIRTSCGPLLEILPDESVRVVHHSLTEYLFGMTRSSPDKDIPLFEPGPMHNLLSLICLSYLRAGYLDTLKYRNAMLDYMGLNGREHEVPPFFIYATNNWHVHTKRSSHQGLPQEEVNSNILSLLMTPENPRKLDALGSQFNRSGMRYYEELPRGQNITLEAEVILYAIRLDLTSFVEYFFSHNNGDAAMYPGDRGIEPPLHQAIRNGNLDIVRLLIKNGSKTSHHSCHGDTPLHLALEGTCKNRRTHHAIVKHLLEIGADPWKDRGASQYASNCSMGYSRHSSYPPMKQALTKGDETMAKLFLPYIESKEVAQKALDWIISGSQKAEIIHLTLNLGLVDINGRTDGATPLFRACTNFDPKAISILLEAGADPNVRFDNGYIRNYVANDANEGRNVMHALAAPSKCLYEANGGLSDKRIEECFQLVLAAGADVNQVDCWKATPLHLAKKPLIAKLLLDAGADPVAENKNGSMPLHVARNLDLLEVLLTKTDINIKNCHGKTVLLHTFSDNRCRDATDGKAASEKAIRLLDLGADPNIIDNNGDSILHYLAGRGGISTPGRRRLLERLIQNGVDANLRNNKGQTAIHKMKFRSSDSIVADLQVLLELTNIDINAVDDDGNTFLSLVIENESVSGDDRELMGRLMTALVKAGARFDVTGRRGRPLLHTKIGQRGNGKILKLLVDHGVDPEQTDNEGNTIWHAAVPSLVSPTSTTELLSNIVSLGIDIRKPNNQGRLPLHVLCEQNEKRMSIGLKDGTALFDYMMEQGQQDMNKADNDGVLPIHLASASSTLFTRMMLDSGADATLATHEGLNVFHIAARCRQSNRIGLVCDWFRATMSMEKLFEAVNAKDRRGRNPLYYACASGHYQSVELLINAGAVIDFETYEGSALEGCVEFERELKDWVARGNCTSDTVYLDDATRPKKDRGWRSPPKRGTYHEYRIDEILDLLVTNTTSASWREIDRAIAVAANQQHDYTVESLLRVRESLGMEEPLMCAAEVQPCLERRASVLASVATVSAKRIGSSAGEVFSDRARFMIDHRLHRAIPSYVKDYSPKPGIKELYGVSLDLVLSGFADPLDALLTPDLVSTLENCSNSTEDGAWIGKVRDMVSLLVAACQSEQPNLRVIQVLAKKGARLDKCSTPEGSSLHYQTTPLHIIIKTVNHWWKTAQALPYILDQAIDLEVRDGDGRTPLNATLEEKGQRLWSCQATEMLLRAGADPSSINKAGKSCLAHAMGNESLFKLLLRHGAEIGPAALAAAILAKDVNMLEMMLASGSDPNVRKVGKEIPSSMSPTGCWEPGVEDPSGESELYPLDVLITSMGYEDHDAVCEDMMKLLFDHGADPNGRYSKKTMVHRILQTRDARYFSVRCRRNCYVDTIVQHPLLDINLKDASGMTILQTAYEAGDLKSAQVLIERGCNVDGQDKDGRNVLHLRRRWGFHEPQAQMDFIERLVDLRPELLHQGDGHGQTPLHYAIRHIASEEEIELLVSKGADVCAKDDNGDTPLHFLFKQNWTLTVKDSNMVLEKRKKKLVGLFMSRGADINARNESGETPVFSCYREGGLEALVPHDQDMRKTLEDRNAYLVWHNKLQLKTAVEQAPILWALLDEFGVDWTAVNNEGQSLLHVVAAERKRLSNKRQRRFEFLMGKGLNALEENNMHQTALDVAAAHGAEDILTLFNAE</sequence>
<evidence type="ECO:0000259" key="4">
    <source>
        <dbReference type="PROSITE" id="PS50837"/>
    </source>
</evidence>
<dbReference type="PROSITE" id="PS50088">
    <property type="entry name" value="ANK_REPEAT"/>
    <property type="match status" value="7"/>
</dbReference>
<dbReference type="InterPro" id="IPR027417">
    <property type="entry name" value="P-loop_NTPase"/>
</dbReference>
<evidence type="ECO:0000256" key="3">
    <source>
        <dbReference type="PROSITE-ProRule" id="PRU00023"/>
    </source>
</evidence>
<name>A0A9N8RKZ4_GIBZA</name>
<evidence type="ECO:0000313" key="5">
    <source>
        <dbReference type="EMBL" id="CAG2000483.1"/>
    </source>
</evidence>
<feature type="repeat" description="ANK" evidence="3">
    <location>
        <begin position="1843"/>
        <end position="1876"/>
    </location>
</feature>